<dbReference type="InterPro" id="IPR006685">
    <property type="entry name" value="MscS_channel_2nd"/>
</dbReference>
<dbReference type="SUPFAM" id="SSF82689">
    <property type="entry name" value="Mechanosensitive channel protein MscS (YggB), C-terminal domain"/>
    <property type="match status" value="1"/>
</dbReference>
<comment type="caution">
    <text evidence="12">The sequence shown here is derived from an EMBL/GenBank/DDBJ whole genome shotgun (WGS) entry which is preliminary data.</text>
</comment>
<feature type="transmembrane region" description="Helical" evidence="7">
    <location>
        <begin position="366"/>
        <end position="384"/>
    </location>
</feature>
<evidence type="ECO:0000256" key="6">
    <source>
        <dbReference type="ARBA" id="ARBA00023136"/>
    </source>
</evidence>
<dbReference type="Gene3D" id="2.30.30.60">
    <property type="match status" value="1"/>
</dbReference>
<sequence>MLMRHLAFLFVFIFSLQTYAQVPVSVINKALAQSKPKVAEVPPAAETSYIRYEELEKLKSPRETMRTFVESMEEVKKATGSSRAYFDQAARTFNLSRIDESLREMTGRQAAEKLINTLDRITKIDFNHIPDDPNGSKWYFRKQSLTEGSKTIEAEIAIEKNADGAWRFTPETVSTIGNLYTSISHLGVVEGVVEYKNWKTRLKGHLPAWTSEELLMFTKGQWLGFLFIFSVGILALSLIRYLTTLYIRALVKKESLNFKEKDHYKATLPFGLLAFSLVGMGGIRLLELDLDSYAVLIRAFYILIAVTSVWSAVKIVDLITLHFVKIAKDTHNKFDDVLVPMLSKTSKVLVMAFGTILVAHSLTFDIGSILAGLGIGGVAVALAAKDTISNLFGSVTVIMDRPFLIGDYVSLDKGLEGTVEEVGFRSTRIRTPHQSLVSIPNNVLANMAIDNFGMRGSRRFKTFLQMDYSTPVEKLEEFCERLRYLCKIHPIINPDTAQIYVNDMTDKSINILLTVFFKTTDGNVELEERHKLLMEILKLANEVGVRFAFPTNTMLLAPTDELQNFKEARASNSSL</sequence>
<dbReference type="InterPro" id="IPR023408">
    <property type="entry name" value="MscS_beta-dom_sf"/>
</dbReference>
<dbReference type="Proteomes" id="UP001302274">
    <property type="component" value="Unassembled WGS sequence"/>
</dbReference>
<dbReference type="SUPFAM" id="SSF82861">
    <property type="entry name" value="Mechanosensitive channel protein MscS (YggB), transmembrane region"/>
    <property type="match status" value="1"/>
</dbReference>
<evidence type="ECO:0000256" key="3">
    <source>
        <dbReference type="ARBA" id="ARBA00022475"/>
    </source>
</evidence>
<feature type="transmembrane region" description="Helical" evidence="7">
    <location>
        <begin position="264"/>
        <end position="283"/>
    </location>
</feature>
<dbReference type="Gene3D" id="3.30.70.100">
    <property type="match status" value="1"/>
</dbReference>
<comment type="similarity">
    <text evidence="2">Belongs to the MscS (TC 1.A.23) family.</text>
</comment>
<keyword evidence="4 7" id="KW-0812">Transmembrane</keyword>
<evidence type="ECO:0000256" key="2">
    <source>
        <dbReference type="ARBA" id="ARBA00008017"/>
    </source>
</evidence>
<dbReference type="InterPro" id="IPR011014">
    <property type="entry name" value="MscS_channel_TM-2"/>
</dbReference>
<evidence type="ECO:0000256" key="4">
    <source>
        <dbReference type="ARBA" id="ARBA00022692"/>
    </source>
</evidence>
<evidence type="ECO:0000313" key="12">
    <source>
        <dbReference type="EMBL" id="MEA9355684.1"/>
    </source>
</evidence>
<dbReference type="SUPFAM" id="SSF50182">
    <property type="entry name" value="Sm-like ribonucleoproteins"/>
    <property type="match status" value="1"/>
</dbReference>
<dbReference type="Pfam" id="PF21088">
    <property type="entry name" value="MS_channel_1st"/>
    <property type="match status" value="1"/>
</dbReference>
<dbReference type="InterPro" id="IPR011066">
    <property type="entry name" value="MscS_channel_C_sf"/>
</dbReference>
<feature type="transmembrane region" description="Helical" evidence="7">
    <location>
        <begin position="337"/>
        <end position="360"/>
    </location>
</feature>
<keyword evidence="3" id="KW-1003">Cell membrane</keyword>
<dbReference type="Pfam" id="PF00924">
    <property type="entry name" value="MS_channel_2nd"/>
    <property type="match status" value="1"/>
</dbReference>
<reference evidence="12 13" key="1">
    <citation type="submission" date="2023-11" db="EMBL/GenBank/DDBJ databases">
        <title>A Novel Polar Bacteriovorax (B. antarcticus) Isolated from the Biocrust in Antarctica.</title>
        <authorList>
            <person name="Mun W."/>
            <person name="Choi S.Y."/>
            <person name="Mitchell R.J."/>
        </authorList>
    </citation>
    <scope>NUCLEOTIDE SEQUENCE [LARGE SCALE GENOMIC DNA]</scope>
    <source>
        <strain evidence="12 13">PP10</strain>
    </source>
</reference>
<dbReference type="PANTHER" id="PTHR30566">
    <property type="entry name" value="YNAI-RELATED MECHANOSENSITIVE ION CHANNEL"/>
    <property type="match status" value="1"/>
</dbReference>
<comment type="subcellular location">
    <subcellularLocation>
        <location evidence="1">Cell membrane</location>
        <topology evidence="1">Multi-pass membrane protein</topology>
    </subcellularLocation>
</comment>
<dbReference type="InterPro" id="IPR049278">
    <property type="entry name" value="MS_channel_C"/>
</dbReference>
<dbReference type="InterPro" id="IPR049142">
    <property type="entry name" value="MS_channel_1st"/>
</dbReference>
<dbReference type="InterPro" id="IPR010920">
    <property type="entry name" value="LSM_dom_sf"/>
</dbReference>
<dbReference type="Pfam" id="PF21082">
    <property type="entry name" value="MS_channel_3rd"/>
    <property type="match status" value="1"/>
</dbReference>
<dbReference type="EMBL" id="JAYGJQ010000001">
    <property type="protein sequence ID" value="MEA9355684.1"/>
    <property type="molecule type" value="Genomic_DNA"/>
</dbReference>
<gene>
    <name evidence="12" type="ORF">SHI21_05715</name>
</gene>
<evidence type="ECO:0000259" key="9">
    <source>
        <dbReference type="Pfam" id="PF00924"/>
    </source>
</evidence>
<evidence type="ECO:0000256" key="7">
    <source>
        <dbReference type="SAM" id="Phobius"/>
    </source>
</evidence>
<organism evidence="12 13">
    <name type="scientific">Bacteriovorax antarcticus</name>
    <dbReference type="NCBI Taxonomy" id="3088717"/>
    <lineage>
        <taxon>Bacteria</taxon>
        <taxon>Pseudomonadati</taxon>
        <taxon>Bdellovibrionota</taxon>
        <taxon>Bacteriovoracia</taxon>
        <taxon>Bacteriovoracales</taxon>
        <taxon>Bacteriovoracaceae</taxon>
        <taxon>Bacteriovorax</taxon>
    </lineage>
</organism>
<dbReference type="PANTHER" id="PTHR30566:SF5">
    <property type="entry name" value="MECHANOSENSITIVE ION CHANNEL PROTEIN 1, MITOCHONDRIAL-RELATED"/>
    <property type="match status" value="1"/>
</dbReference>
<feature type="chain" id="PRO_5046158712" evidence="8">
    <location>
        <begin position="21"/>
        <end position="575"/>
    </location>
</feature>
<dbReference type="RefSeq" id="WP_323575307.1">
    <property type="nucleotide sequence ID" value="NZ_JAYGJQ010000001.1"/>
</dbReference>
<accession>A0ABU5VRL5</accession>
<dbReference type="Gene3D" id="1.10.287.1260">
    <property type="match status" value="1"/>
</dbReference>
<evidence type="ECO:0000313" key="13">
    <source>
        <dbReference type="Proteomes" id="UP001302274"/>
    </source>
</evidence>
<feature type="domain" description="Mechanosensitive ion channel MscS" evidence="9">
    <location>
        <begin position="386"/>
        <end position="452"/>
    </location>
</feature>
<proteinExistence type="inferred from homology"/>
<keyword evidence="5 7" id="KW-1133">Transmembrane helix</keyword>
<keyword evidence="13" id="KW-1185">Reference proteome</keyword>
<feature type="signal peptide" evidence="8">
    <location>
        <begin position="1"/>
        <end position="20"/>
    </location>
</feature>
<feature type="domain" description="Mechanosensitive ion channel MscS C-terminal" evidence="10">
    <location>
        <begin position="466"/>
        <end position="546"/>
    </location>
</feature>
<name>A0ABU5VRL5_9BACT</name>
<keyword evidence="6 7" id="KW-0472">Membrane</keyword>
<feature type="domain" description="Mechanosensitive ion channel transmembrane helices 2/3" evidence="11">
    <location>
        <begin position="345"/>
        <end position="385"/>
    </location>
</feature>
<feature type="transmembrane region" description="Helical" evidence="7">
    <location>
        <begin position="295"/>
        <end position="316"/>
    </location>
</feature>
<evidence type="ECO:0000256" key="5">
    <source>
        <dbReference type="ARBA" id="ARBA00022989"/>
    </source>
</evidence>
<evidence type="ECO:0000256" key="1">
    <source>
        <dbReference type="ARBA" id="ARBA00004651"/>
    </source>
</evidence>
<protein>
    <submittedName>
        <fullName evidence="12">Mechanosensitive ion channel family protein</fullName>
    </submittedName>
</protein>
<keyword evidence="8" id="KW-0732">Signal</keyword>
<evidence type="ECO:0000256" key="8">
    <source>
        <dbReference type="SAM" id="SignalP"/>
    </source>
</evidence>
<evidence type="ECO:0000259" key="10">
    <source>
        <dbReference type="Pfam" id="PF21082"/>
    </source>
</evidence>
<evidence type="ECO:0000259" key="11">
    <source>
        <dbReference type="Pfam" id="PF21088"/>
    </source>
</evidence>
<feature type="transmembrane region" description="Helical" evidence="7">
    <location>
        <begin position="222"/>
        <end position="243"/>
    </location>
</feature>